<dbReference type="Gene3D" id="1.20.1260.10">
    <property type="match status" value="1"/>
</dbReference>
<proteinExistence type="inferred from homology"/>
<dbReference type="CDD" id="cd01043">
    <property type="entry name" value="DPS"/>
    <property type="match status" value="1"/>
</dbReference>
<dbReference type="PIRSF" id="PIRSF005900">
    <property type="entry name" value="Dps"/>
    <property type="match status" value="1"/>
</dbReference>
<dbReference type="NCBIfam" id="NF006975">
    <property type="entry name" value="PRK09448.1"/>
    <property type="match status" value="1"/>
</dbReference>
<evidence type="ECO:0000256" key="2">
    <source>
        <dbReference type="RuleBase" id="RU003875"/>
    </source>
</evidence>
<evidence type="ECO:0000313" key="5">
    <source>
        <dbReference type="Proteomes" id="UP000781958"/>
    </source>
</evidence>
<dbReference type="PANTHER" id="PTHR42932:SF3">
    <property type="entry name" value="DNA PROTECTION DURING STARVATION PROTEIN"/>
    <property type="match status" value="1"/>
</dbReference>
<dbReference type="InterPro" id="IPR009078">
    <property type="entry name" value="Ferritin-like_SF"/>
</dbReference>
<keyword evidence="4" id="KW-0238">DNA-binding</keyword>
<sequence length="164" mass="17691">MTYTSRLDLGASVRKQAAALLQARLSDALDLEAQTKQAHWNVKGPHFMQLHELFDSVHSEVEGFVDLIAEWITALGHVADGRAQTTAARSSLYEYPLQAVAGTDHLKALSGALAQFGALVRKDIDAATAAGDADTADLFTQISRETDKQLWFLEAHLVTGDSAG</sequence>
<dbReference type="PROSITE" id="PS00818">
    <property type="entry name" value="DPS_1"/>
    <property type="match status" value="1"/>
</dbReference>
<dbReference type="GO" id="GO:0003677">
    <property type="term" value="F:DNA binding"/>
    <property type="evidence" value="ECO:0007669"/>
    <property type="project" value="UniProtKB-KW"/>
</dbReference>
<gene>
    <name evidence="4" type="ORF">J2851_007142</name>
</gene>
<comment type="similarity">
    <text evidence="1 2">Belongs to the Dps family.</text>
</comment>
<dbReference type="RefSeq" id="WP_209774068.1">
    <property type="nucleotide sequence ID" value="NZ_JAGINP010000056.1"/>
</dbReference>
<accession>A0ABS4SXP0</accession>
<dbReference type="Pfam" id="PF00210">
    <property type="entry name" value="Ferritin"/>
    <property type="match status" value="1"/>
</dbReference>
<evidence type="ECO:0000259" key="3">
    <source>
        <dbReference type="Pfam" id="PF00210"/>
    </source>
</evidence>
<feature type="domain" description="Ferritin/DPS" evidence="3">
    <location>
        <begin position="19"/>
        <end position="159"/>
    </location>
</feature>
<reference evidence="4 5" key="1">
    <citation type="submission" date="2021-03" db="EMBL/GenBank/DDBJ databases">
        <title>Genomic Encyclopedia of Type Strains, Phase III (KMG-III): the genomes of soil and plant-associated and newly described type strains.</title>
        <authorList>
            <person name="Whitman W."/>
        </authorList>
    </citation>
    <scope>NUCLEOTIDE SEQUENCE [LARGE SCALE GENOMIC DNA]</scope>
    <source>
        <strain evidence="4 5">IMMIB AFH-6</strain>
    </source>
</reference>
<dbReference type="EMBL" id="JAGINP010000056">
    <property type="protein sequence ID" value="MBP2297320.1"/>
    <property type="molecule type" value="Genomic_DNA"/>
</dbReference>
<protein>
    <submittedName>
        <fullName evidence="4">Starvation-inducible DNA-binding protein</fullName>
    </submittedName>
</protein>
<keyword evidence="5" id="KW-1185">Reference proteome</keyword>
<evidence type="ECO:0000313" key="4">
    <source>
        <dbReference type="EMBL" id="MBP2297320.1"/>
    </source>
</evidence>
<comment type="caution">
    <text evidence="4">The sequence shown here is derived from an EMBL/GenBank/DDBJ whole genome shotgun (WGS) entry which is preliminary data.</text>
</comment>
<organism evidence="4 5">
    <name type="scientific">Azospirillum rugosum</name>
    <dbReference type="NCBI Taxonomy" id="416170"/>
    <lineage>
        <taxon>Bacteria</taxon>
        <taxon>Pseudomonadati</taxon>
        <taxon>Pseudomonadota</taxon>
        <taxon>Alphaproteobacteria</taxon>
        <taxon>Rhodospirillales</taxon>
        <taxon>Azospirillaceae</taxon>
        <taxon>Azospirillum</taxon>
    </lineage>
</organism>
<name>A0ABS4SXP0_9PROT</name>
<dbReference type="SUPFAM" id="SSF47240">
    <property type="entry name" value="Ferritin-like"/>
    <property type="match status" value="1"/>
</dbReference>
<dbReference type="PANTHER" id="PTHR42932">
    <property type="entry name" value="GENERAL STRESS PROTEIN 20U"/>
    <property type="match status" value="1"/>
</dbReference>
<dbReference type="InterPro" id="IPR012347">
    <property type="entry name" value="Ferritin-like"/>
</dbReference>
<dbReference type="InterPro" id="IPR002177">
    <property type="entry name" value="DPS_DNA-bd"/>
</dbReference>
<dbReference type="Proteomes" id="UP000781958">
    <property type="component" value="Unassembled WGS sequence"/>
</dbReference>
<dbReference type="PRINTS" id="PR01346">
    <property type="entry name" value="HELNAPAPROT"/>
</dbReference>
<dbReference type="InterPro" id="IPR008331">
    <property type="entry name" value="Ferritin_DPS_dom"/>
</dbReference>
<dbReference type="InterPro" id="IPR023188">
    <property type="entry name" value="DPS_DNA-bd_CS"/>
</dbReference>
<evidence type="ECO:0000256" key="1">
    <source>
        <dbReference type="ARBA" id="ARBA00009497"/>
    </source>
</evidence>